<organism evidence="3 4">
    <name type="scientific">Deinococcus aetherius</name>
    <dbReference type="NCBI Taxonomy" id="200252"/>
    <lineage>
        <taxon>Bacteria</taxon>
        <taxon>Thermotogati</taxon>
        <taxon>Deinococcota</taxon>
        <taxon>Deinococci</taxon>
        <taxon>Deinococcales</taxon>
        <taxon>Deinococcaceae</taxon>
        <taxon>Deinococcus</taxon>
    </lineage>
</organism>
<name>A0ABN6RMZ5_9DEIO</name>
<dbReference type="InterPro" id="IPR039564">
    <property type="entry name" value="Peptidase_C39-like"/>
</dbReference>
<evidence type="ECO:0000313" key="4">
    <source>
        <dbReference type="Proteomes" id="UP001064971"/>
    </source>
</evidence>
<evidence type="ECO:0000259" key="2">
    <source>
        <dbReference type="Pfam" id="PF13529"/>
    </source>
</evidence>
<dbReference type="Pfam" id="PF13529">
    <property type="entry name" value="Peptidase_C39_2"/>
    <property type="match status" value="1"/>
</dbReference>
<feature type="domain" description="Peptidase C39-like" evidence="2">
    <location>
        <begin position="51"/>
        <end position="159"/>
    </location>
</feature>
<keyword evidence="4" id="KW-1185">Reference proteome</keyword>
<dbReference type="Gene3D" id="3.90.70.10">
    <property type="entry name" value="Cysteine proteinases"/>
    <property type="match status" value="1"/>
</dbReference>
<proteinExistence type="predicted"/>
<reference evidence="3" key="1">
    <citation type="submission" date="2022-07" db="EMBL/GenBank/DDBJ databases">
        <title>Complete Genome Sequence of the Radioresistant Bacterium Deinococcus aetherius ST0316, Isolated from the Air Dust collected in Lower Stratosphere above Japan.</title>
        <authorList>
            <person name="Satoh K."/>
            <person name="Hagiwara K."/>
            <person name="Katsumata K."/>
            <person name="Kubo A."/>
            <person name="Yokobori S."/>
            <person name="Yamagishi A."/>
            <person name="Oono Y."/>
            <person name="Narumi I."/>
        </authorList>
    </citation>
    <scope>NUCLEOTIDE SEQUENCE</scope>
    <source>
        <strain evidence="3">ST0316</strain>
        <plasmid evidence="3">pDAETH-3</plasmid>
    </source>
</reference>
<gene>
    <name evidence="3" type="ORF">DAETH_46410</name>
</gene>
<sequence>MGQVSRRVRPPDKMGNDTLPAPPVFAGPLRAGGAALALPTRVTLDGIRHEDQGPDNCAPVTSLTVLGSYGSRVTQAQAANAMKDSPGDPQVTSLELAAYLGRFGLRSVIRYAGDADLLRELLSRGLPVVLQQRLRAASNVAHFRTFYGYGPVYFLVSDPPRGPSLRLSTAELLELWRFYNGEYLVAYPPAKEGQVHAALGDDFSASANWRHLKLHGDQDTRARPNDPYVWWGLGKANLRLGNVQAAVSNFDRAVALGVPTLYDLYRQETSQAWTRAGDHRKTLQWTARALRAFPDSKELQQFRRRANAALGG</sequence>
<dbReference type="EMBL" id="AP026563">
    <property type="protein sequence ID" value="BDP44672.1"/>
    <property type="molecule type" value="Genomic_DNA"/>
</dbReference>
<evidence type="ECO:0000256" key="1">
    <source>
        <dbReference type="SAM" id="MobiDB-lite"/>
    </source>
</evidence>
<dbReference type="InterPro" id="IPR011990">
    <property type="entry name" value="TPR-like_helical_dom_sf"/>
</dbReference>
<keyword evidence="3" id="KW-0614">Plasmid</keyword>
<dbReference type="Proteomes" id="UP001064971">
    <property type="component" value="Plasmid pDAETH-3"/>
</dbReference>
<geneLocation type="plasmid" evidence="3 4">
    <name>pDAETH-3</name>
</geneLocation>
<protein>
    <recommendedName>
        <fullName evidence="2">Peptidase C39-like domain-containing protein</fullName>
    </recommendedName>
</protein>
<dbReference type="Gene3D" id="1.25.40.10">
    <property type="entry name" value="Tetratricopeptide repeat domain"/>
    <property type="match status" value="1"/>
</dbReference>
<evidence type="ECO:0000313" key="3">
    <source>
        <dbReference type="EMBL" id="BDP44672.1"/>
    </source>
</evidence>
<feature type="region of interest" description="Disordered" evidence="1">
    <location>
        <begin position="1"/>
        <end position="23"/>
    </location>
</feature>
<dbReference type="SUPFAM" id="SSF48452">
    <property type="entry name" value="TPR-like"/>
    <property type="match status" value="1"/>
</dbReference>
<accession>A0ABN6RMZ5</accession>